<keyword evidence="2" id="KW-1185">Reference proteome</keyword>
<gene>
    <name evidence="1" type="ORF">ES288_A06G139000v1</name>
</gene>
<evidence type="ECO:0000313" key="2">
    <source>
        <dbReference type="Proteomes" id="UP000323506"/>
    </source>
</evidence>
<dbReference type="EMBL" id="CM017693">
    <property type="protein sequence ID" value="TYH13431.1"/>
    <property type="molecule type" value="Genomic_DNA"/>
</dbReference>
<reference evidence="1 2" key="1">
    <citation type="submission" date="2019-06" db="EMBL/GenBank/DDBJ databases">
        <title>WGS assembly of Gossypium darwinii.</title>
        <authorList>
            <person name="Chen Z.J."/>
            <person name="Sreedasyam A."/>
            <person name="Ando A."/>
            <person name="Song Q."/>
            <person name="De L."/>
            <person name="Hulse-Kemp A."/>
            <person name="Ding M."/>
            <person name="Ye W."/>
            <person name="Kirkbride R."/>
            <person name="Jenkins J."/>
            <person name="Plott C."/>
            <person name="Lovell J."/>
            <person name="Lin Y.-M."/>
            <person name="Vaughn R."/>
            <person name="Liu B."/>
            <person name="Li W."/>
            <person name="Simpson S."/>
            <person name="Scheffler B."/>
            <person name="Saski C."/>
            <person name="Grover C."/>
            <person name="Hu G."/>
            <person name="Conover J."/>
            <person name="Carlson J."/>
            <person name="Shu S."/>
            <person name="Boston L."/>
            <person name="Williams M."/>
            <person name="Peterson D."/>
            <person name="Mcgee K."/>
            <person name="Jones D."/>
            <person name="Wendel J."/>
            <person name="Stelly D."/>
            <person name="Grimwood J."/>
            <person name="Schmutz J."/>
        </authorList>
    </citation>
    <scope>NUCLEOTIDE SEQUENCE [LARGE SCALE GENOMIC DNA]</scope>
    <source>
        <strain evidence="1">1808015.09</strain>
    </source>
</reference>
<organism evidence="1 2">
    <name type="scientific">Gossypium darwinii</name>
    <name type="common">Darwin's cotton</name>
    <name type="synonym">Gossypium barbadense var. darwinii</name>
    <dbReference type="NCBI Taxonomy" id="34276"/>
    <lineage>
        <taxon>Eukaryota</taxon>
        <taxon>Viridiplantae</taxon>
        <taxon>Streptophyta</taxon>
        <taxon>Embryophyta</taxon>
        <taxon>Tracheophyta</taxon>
        <taxon>Spermatophyta</taxon>
        <taxon>Magnoliopsida</taxon>
        <taxon>eudicotyledons</taxon>
        <taxon>Gunneridae</taxon>
        <taxon>Pentapetalae</taxon>
        <taxon>rosids</taxon>
        <taxon>malvids</taxon>
        <taxon>Malvales</taxon>
        <taxon>Malvaceae</taxon>
        <taxon>Malvoideae</taxon>
        <taxon>Gossypium</taxon>
    </lineage>
</organism>
<dbReference type="AlphaFoldDB" id="A0A5D2G5W4"/>
<evidence type="ECO:0000313" key="1">
    <source>
        <dbReference type="EMBL" id="TYH13431.1"/>
    </source>
</evidence>
<dbReference type="Proteomes" id="UP000323506">
    <property type="component" value="Chromosome A06"/>
</dbReference>
<proteinExistence type="predicted"/>
<accession>A0A5D2G5W4</accession>
<name>A0A5D2G5W4_GOSDA</name>
<protein>
    <submittedName>
        <fullName evidence="1">Uncharacterized protein</fullName>
    </submittedName>
</protein>
<sequence>MYLTLIPWADGGLIDRGQGCVRTTSNGRWWLMIGCVCARVYGARGSVDAVRTVLGWC</sequence>